<feature type="transmembrane region" description="Helical" evidence="1">
    <location>
        <begin position="127"/>
        <end position="142"/>
    </location>
</feature>
<keyword evidence="3" id="KW-1185">Reference proteome</keyword>
<feature type="transmembrane region" description="Helical" evidence="1">
    <location>
        <begin position="243"/>
        <end position="263"/>
    </location>
</feature>
<feature type="transmembrane region" description="Helical" evidence="1">
    <location>
        <begin position="179"/>
        <end position="202"/>
    </location>
</feature>
<evidence type="ECO:0000256" key="1">
    <source>
        <dbReference type="SAM" id="Phobius"/>
    </source>
</evidence>
<feature type="transmembrane region" description="Helical" evidence="1">
    <location>
        <begin position="14"/>
        <end position="35"/>
    </location>
</feature>
<evidence type="ECO:0000313" key="2">
    <source>
        <dbReference type="EMBL" id="MBO0360900.1"/>
    </source>
</evidence>
<feature type="transmembrane region" description="Helical" evidence="1">
    <location>
        <begin position="275"/>
        <end position="293"/>
    </location>
</feature>
<organism evidence="2 3">
    <name type="scientific">Hymenobacter telluris</name>
    <dbReference type="NCBI Taxonomy" id="2816474"/>
    <lineage>
        <taxon>Bacteria</taxon>
        <taxon>Pseudomonadati</taxon>
        <taxon>Bacteroidota</taxon>
        <taxon>Cytophagia</taxon>
        <taxon>Cytophagales</taxon>
        <taxon>Hymenobacteraceae</taxon>
        <taxon>Hymenobacter</taxon>
    </lineage>
</organism>
<evidence type="ECO:0000313" key="3">
    <source>
        <dbReference type="Proteomes" id="UP000664144"/>
    </source>
</evidence>
<gene>
    <name evidence="2" type="ORF">J0X19_23270</name>
</gene>
<keyword evidence="1" id="KW-0472">Membrane</keyword>
<keyword evidence="1" id="KW-0812">Transmembrane</keyword>
<dbReference type="RefSeq" id="WP_206986811.1">
    <property type="nucleotide sequence ID" value="NZ_JAFLQZ010000026.1"/>
</dbReference>
<proteinExistence type="predicted"/>
<keyword evidence="1" id="KW-1133">Transmembrane helix</keyword>
<reference evidence="2" key="1">
    <citation type="submission" date="2021-03" db="EMBL/GenBank/DDBJ databases">
        <authorList>
            <person name="Kim M.K."/>
        </authorList>
    </citation>
    <scope>NUCLEOTIDE SEQUENCE</scope>
    <source>
        <strain evidence="2">BT186</strain>
    </source>
</reference>
<sequence>MVIKAEAPLYLVEIFYSMVFVLYYLTIFLLCAFWFRNQQIALVVAFLCVLLAARTFYWIESELPQALALLLLFYAGISRQAPLQRRFSTLALAALIPVYIFGHPLIILPFVFIWTYDWLLNRRFKDWIYYGLLIIGIGSYKMRDMLIEPGSYEANKMTFVPNLIAHFPNYLALQSFQDFWKLCGHNFIAVPILLFALSVFYIRQRTLQAWLRLLLVWAFAFGYVLVINVSYPEGTDATYIENLLLPLTLIITIPFAMELLPALEGRTIFKLRGTVFVTGVLAITFIIRLVVIWKNHTPTTAYQQWIGQMLAYTRQFPEHKFILAPENVNAERQAAGQPTWGITIESMLRSATYSPDSAQTIYAGTENYLLVEARAKGDLFIGPFEKWTIYDLPENYFRLPEKTYRTLNTPPPPEDTTALRTYIDARRAVRLTLADSLPAVLRSDRNQQVQVLVTVPNEAQPLHSSLNSSHPTLLRASFYQSPNWPSDVPPSETPLEVDVWHPWSQLITVHTPTTPGQYTLEITLFSKGYRDWPVRLLRTVEVK</sequence>
<feature type="transmembrane region" description="Helical" evidence="1">
    <location>
        <begin position="40"/>
        <end position="59"/>
    </location>
</feature>
<feature type="transmembrane region" description="Helical" evidence="1">
    <location>
        <begin position="90"/>
        <end position="115"/>
    </location>
</feature>
<name>A0A939F0I2_9BACT</name>
<comment type="caution">
    <text evidence="2">The sequence shown here is derived from an EMBL/GenBank/DDBJ whole genome shotgun (WGS) entry which is preliminary data.</text>
</comment>
<protein>
    <submittedName>
        <fullName evidence="2">Uncharacterized protein</fullName>
    </submittedName>
</protein>
<accession>A0A939F0I2</accession>
<dbReference type="Proteomes" id="UP000664144">
    <property type="component" value="Unassembled WGS sequence"/>
</dbReference>
<feature type="transmembrane region" description="Helical" evidence="1">
    <location>
        <begin position="209"/>
        <end position="231"/>
    </location>
</feature>
<dbReference type="EMBL" id="JAFLQZ010000026">
    <property type="protein sequence ID" value="MBO0360900.1"/>
    <property type="molecule type" value="Genomic_DNA"/>
</dbReference>
<dbReference type="AlphaFoldDB" id="A0A939F0I2"/>